<dbReference type="AlphaFoldDB" id="A0A523UQ35"/>
<organism evidence="9 10">
    <name type="scientific">candidate division TA06 bacterium</name>
    <dbReference type="NCBI Taxonomy" id="2250710"/>
    <lineage>
        <taxon>Bacteria</taxon>
        <taxon>Bacteria division TA06</taxon>
    </lineage>
</organism>
<dbReference type="EMBL" id="SOJN01000116">
    <property type="protein sequence ID" value="TET44644.1"/>
    <property type="molecule type" value="Genomic_DNA"/>
</dbReference>
<evidence type="ECO:0000256" key="1">
    <source>
        <dbReference type="ARBA" id="ARBA00004162"/>
    </source>
</evidence>
<evidence type="ECO:0000313" key="10">
    <source>
        <dbReference type="Proteomes" id="UP000315525"/>
    </source>
</evidence>
<proteinExistence type="inferred from homology"/>
<evidence type="ECO:0000256" key="7">
    <source>
        <dbReference type="RuleBase" id="RU003879"/>
    </source>
</evidence>
<evidence type="ECO:0000313" key="9">
    <source>
        <dbReference type="EMBL" id="TET44644.1"/>
    </source>
</evidence>
<comment type="caution">
    <text evidence="9">The sequence shown here is derived from an EMBL/GenBank/DDBJ whole genome shotgun (WGS) entry which is preliminary data.</text>
</comment>
<keyword evidence="3" id="KW-1003">Cell membrane</keyword>
<evidence type="ECO:0000256" key="5">
    <source>
        <dbReference type="ARBA" id="ARBA00022989"/>
    </source>
</evidence>
<comment type="subcellular location">
    <subcellularLocation>
        <location evidence="1">Cell membrane</location>
        <topology evidence="1">Single-pass membrane protein</topology>
    </subcellularLocation>
    <subcellularLocation>
        <location evidence="7">Cell membrane</location>
        <topology evidence="7">Single-pass type II membrane protein</topology>
    </subcellularLocation>
</comment>
<keyword evidence="4 7" id="KW-0812">Transmembrane</keyword>
<feature type="transmembrane region" description="Helical" evidence="8">
    <location>
        <begin position="21"/>
        <end position="43"/>
    </location>
</feature>
<name>A0A523UQ35_UNCT6</name>
<dbReference type="GO" id="GO:0005886">
    <property type="term" value="C:plasma membrane"/>
    <property type="evidence" value="ECO:0007669"/>
    <property type="project" value="UniProtKB-SubCell"/>
</dbReference>
<reference evidence="9 10" key="1">
    <citation type="submission" date="2019-03" db="EMBL/GenBank/DDBJ databases">
        <title>Metabolic potential of uncultured bacteria and archaea associated with petroleum seepage in deep-sea sediments.</title>
        <authorList>
            <person name="Dong X."/>
            <person name="Hubert C."/>
        </authorList>
    </citation>
    <scope>NUCLEOTIDE SEQUENCE [LARGE SCALE GENOMIC DNA]</scope>
    <source>
        <strain evidence="9">E44_bin18</strain>
    </source>
</reference>
<dbReference type="Gene3D" id="3.30.420.270">
    <property type="match status" value="1"/>
</dbReference>
<comment type="similarity">
    <text evidence="2 7">Belongs to the ExbD/TolR family.</text>
</comment>
<evidence type="ECO:0000256" key="4">
    <source>
        <dbReference type="ARBA" id="ARBA00022692"/>
    </source>
</evidence>
<accession>A0A523UQ35</accession>
<keyword evidence="6 8" id="KW-0472">Membrane</keyword>
<evidence type="ECO:0000256" key="6">
    <source>
        <dbReference type="ARBA" id="ARBA00023136"/>
    </source>
</evidence>
<dbReference type="Proteomes" id="UP000315525">
    <property type="component" value="Unassembled WGS sequence"/>
</dbReference>
<dbReference type="InterPro" id="IPR003400">
    <property type="entry name" value="ExbD"/>
</dbReference>
<evidence type="ECO:0000256" key="2">
    <source>
        <dbReference type="ARBA" id="ARBA00005811"/>
    </source>
</evidence>
<dbReference type="Pfam" id="PF02472">
    <property type="entry name" value="ExbD"/>
    <property type="match status" value="1"/>
</dbReference>
<gene>
    <name evidence="9" type="ORF">E3J62_09725</name>
</gene>
<keyword evidence="7" id="KW-0813">Transport</keyword>
<evidence type="ECO:0000256" key="8">
    <source>
        <dbReference type="SAM" id="Phobius"/>
    </source>
</evidence>
<dbReference type="PANTHER" id="PTHR30558:SF3">
    <property type="entry name" value="BIOPOLYMER TRANSPORT PROTEIN EXBD-RELATED"/>
    <property type="match status" value="1"/>
</dbReference>
<keyword evidence="5 8" id="KW-1133">Transmembrane helix</keyword>
<keyword evidence="7" id="KW-0653">Protein transport</keyword>
<dbReference type="PANTHER" id="PTHR30558">
    <property type="entry name" value="EXBD MEMBRANE COMPONENT OF PMF-DRIVEN MACROMOLECULE IMPORT SYSTEM"/>
    <property type="match status" value="1"/>
</dbReference>
<sequence>MRLGKRQKAKAEIPTCSMADIAFLLIIFFMVTTVFRVEIGLLIELPRATAVQKLPRKNIVHIWINDEEMISIDDMDTPLGSISWPMSQKLMVNPNIIVSMLTDQNASYGVMADVFDELKDAGALKVSLGAKKKKGG</sequence>
<protein>
    <submittedName>
        <fullName evidence="9">Biopolymer transporter ExbD</fullName>
    </submittedName>
</protein>
<evidence type="ECO:0000256" key="3">
    <source>
        <dbReference type="ARBA" id="ARBA00022475"/>
    </source>
</evidence>
<dbReference type="GO" id="GO:0022857">
    <property type="term" value="F:transmembrane transporter activity"/>
    <property type="evidence" value="ECO:0007669"/>
    <property type="project" value="InterPro"/>
</dbReference>
<dbReference type="GO" id="GO:0015031">
    <property type="term" value="P:protein transport"/>
    <property type="evidence" value="ECO:0007669"/>
    <property type="project" value="UniProtKB-KW"/>
</dbReference>